<accession>A0ABS6JDH8</accession>
<name>A0ABS6JDH8_9BACI</name>
<evidence type="ECO:0000313" key="2">
    <source>
        <dbReference type="EMBL" id="MBU9711450.1"/>
    </source>
</evidence>
<evidence type="ECO:0000313" key="3">
    <source>
        <dbReference type="Proteomes" id="UP000784880"/>
    </source>
</evidence>
<protein>
    <submittedName>
        <fullName evidence="2">Uncharacterized protein</fullName>
    </submittedName>
</protein>
<keyword evidence="3" id="KW-1185">Reference proteome</keyword>
<reference evidence="2 3" key="1">
    <citation type="submission" date="2021-06" db="EMBL/GenBank/DDBJ databases">
        <title>Bacillus sp. RD4P76, an endophyte from a halophyte.</title>
        <authorList>
            <person name="Sun J.-Q."/>
        </authorList>
    </citation>
    <scope>NUCLEOTIDE SEQUENCE [LARGE SCALE GENOMIC DNA]</scope>
    <source>
        <strain evidence="2 3">CGMCC 1.15917</strain>
    </source>
</reference>
<feature type="compositionally biased region" description="Polar residues" evidence="1">
    <location>
        <begin position="165"/>
        <end position="186"/>
    </location>
</feature>
<dbReference type="RefSeq" id="WP_217065343.1">
    <property type="nucleotide sequence ID" value="NZ_JAHQCS010000073.1"/>
</dbReference>
<sequence>MSCNCQKPKGQQPMIHQQFANQMPHGVMPQEGHGHPMSPTNNTMYGNHYGHHQHHQYQHPSLMHPMHGPVNPGFAPPNYQGTMPHQGINGHPGHPGHMNYVPAGPTGMPPAPGAPAPGAMMPNVHGQEPSISQGHYMHSSQGHPMNQQGYPVQPLPYGQESQVNEMTPQGESSYPTYGTPEIQQTGYMPMDDGDFD</sequence>
<proteinExistence type="predicted"/>
<feature type="region of interest" description="Disordered" evidence="1">
    <location>
        <begin position="165"/>
        <end position="196"/>
    </location>
</feature>
<gene>
    <name evidence="2" type="ORF">KS419_06865</name>
</gene>
<dbReference type="Proteomes" id="UP000784880">
    <property type="component" value="Unassembled WGS sequence"/>
</dbReference>
<organism evidence="2 3">
    <name type="scientific">Evansella tamaricis</name>
    <dbReference type="NCBI Taxonomy" id="2069301"/>
    <lineage>
        <taxon>Bacteria</taxon>
        <taxon>Bacillati</taxon>
        <taxon>Bacillota</taxon>
        <taxon>Bacilli</taxon>
        <taxon>Bacillales</taxon>
        <taxon>Bacillaceae</taxon>
        <taxon>Evansella</taxon>
    </lineage>
</organism>
<evidence type="ECO:0000256" key="1">
    <source>
        <dbReference type="SAM" id="MobiDB-lite"/>
    </source>
</evidence>
<dbReference type="EMBL" id="JAHQCS010000073">
    <property type="protein sequence ID" value="MBU9711450.1"/>
    <property type="molecule type" value="Genomic_DNA"/>
</dbReference>
<comment type="caution">
    <text evidence="2">The sequence shown here is derived from an EMBL/GenBank/DDBJ whole genome shotgun (WGS) entry which is preliminary data.</text>
</comment>